<gene>
    <name evidence="1" type="ORF">HG15A2_10790</name>
</gene>
<reference evidence="1 2" key="1">
    <citation type="submission" date="2019-02" db="EMBL/GenBank/DDBJ databases">
        <title>Deep-cultivation of Planctomycetes and their phenomic and genomic characterization uncovers novel biology.</title>
        <authorList>
            <person name="Wiegand S."/>
            <person name="Jogler M."/>
            <person name="Boedeker C."/>
            <person name="Pinto D."/>
            <person name="Vollmers J."/>
            <person name="Rivas-Marin E."/>
            <person name="Kohn T."/>
            <person name="Peeters S.H."/>
            <person name="Heuer A."/>
            <person name="Rast P."/>
            <person name="Oberbeckmann S."/>
            <person name="Bunk B."/>
            <person name="Jeske O."/>
            <person name="Meyerdierks A."/>
            <person name="Storesund J.E."/>
            <person name="Kallscheuer N."/>
            <person name="Luecker S."/>
            <person name="Lage O.M."/>
            <person name="Pohl T."/>
            <person name="Merkel B.J."/>
            <person name="Hornburger P."/>
            <person name="Mueller R.-W."/>
            <person name="Bruemmer F."/>
            <person name="Labrenz M."/>
            <person name="Spormann A.M."/>
            <person name="Op den Camp H."/>
            <person name="Overmann J."/>
            <person name="Amann R."/>
            <person name="Jetten M.S.M."/>
            <person name="Mascher T."/>
            <person name="Medema M.H."/>
            <person name="Devos D.P."/>
            <person name="Kaster A.-K."/>
            <person name="Ovreas L."/>
            <person name="Rohde M."/>
            <person name="Galperin M.Y."/>
            <person name="Jogler C."/>
        </authorList>
    </citation>
    <scope>NUCLEOTIDE SEQUENCE [LARGE SCALE GENOMIC DNA]</scope>
    <source>
        <strain evidence="1 2">HG15A2</strain>
    </source>
</reference>
<dbReference type="AlphaFoldDB" id="A0A517MSF5"/>
<dbReference type="KEGG" id="amob:HG15A2_10790"/>
<sequence length="51" mass="5786">MLILKRPAITEPKLLARRFRRAYLNKLLEAVHAPLHGDDQLRHRDAAGAGD</sequence>
<keyword evidence="2" id="KW-1185">Reference proteome</keyword>
<dbReference type="EMBL" id="CP036263">
    <property type="protein sequence ID" value="QDS97812.1"/>
    <property type="molecule type" value="Genomic_DNA"/>
</dbReference>
<evidence type="ECO:0000313" key="2">
    <source>
        <dbReference type="Proteomes" id="UP000319852"/>
    </source>
</evidence>
<dbReference type="Proteomes" id="UP000319852">
    <property type="component" value="Chromosome"/>
</dbReference>
<protein>
    <submittedName>
        <fullName evidence="1">Uncharacterized protein</fullName>
    </submittedName>
</protein>
<organism evidence="1 2">
    <name type="scientific">Adhaeretor mobilis</name>
    <dbReference type="NCBI Taxonomy" id="1930276"/>
    <lineage>
        <taxon>Bacteria</taxon>
        <taxon>Pseudomonadati</taxon>
        <taxon>Planctomycetota</taxon>
        <taxon>Planctomycetia</taxon>
        <taxon>Pirellulales</taxon>
        <taxon>Lacipirellulaceae</taxon>
        <taxon>Adhaeretor</taxon>
    </lineage>
</organism>
<dbReference type="RefSeq" id="WP_218932335.1">
    <property type="nucleotide sequence ID" value="NZ_CP036263.1"/>
</dbReference>
<name>A0A517MSF5_9BACT</name>
<evidence type="ECO:0000313" key="1">
    <source>
        <dbReference type="EMBL" id="QDS97812.1"/>
    </source>
</evidence>
<proteinExistence type="predicted"/>
<accession>A0A517MSF5</accession>